<sequence length="108" mass="11185">MDFPEIIRWIFAGLILLAMAGLVREFRRLRRTEPAGRPARRWDIADQCAGLVTAVGGALGSLPLFGVGLALTGVVLAAKAARAALALLARRAARPTPAAGEGSAPAGQ</sequence>
<evidence type="ECO:0000313" key="2">
    <source>
        <dbReference type="EMBL" id="OLZ64009.1"/>
    </source>
</evidence>
<accession>A0ABX3FZZ2</accession>
<feature type="transmembrane region" description="Helical" evidence="1">
    <location>
        <begin position="6"/>
        <end position="23"/>
    </location>
</feature>
<keyword evidence="1" id="KW-0472">Membrane</keyword>
<comment type="caution">
    <text evidence="2">The sequence shown here is derived from an EMBL/GenBank/DDBJ whole genome shotgun (WGS) entry which is preliminary data.</text>
</comment>
<gene>
    <name evidence="2" type="ORF">AVW11_19520</name>
</gene>
<keyword evidence="1" id="KW-1133">Transmembrane helix</keyword>
<keyword evidence="1" id="KW-0812">Transmembrane</keyword>
<evidence type="ECO:0000313" key="3">
    <source>
        <dbReference type="Proteomes" id="UP000187151"/>
    </source>
</evidence>
<evidence type="ECO:0008006" key="4">
    <source>
        <dbReference type="Google" id="ProtNLM"/>
    </source>
</evidence>
<protein>
    <recommendedName>
        <fullName evidence="4">Integral membrane protein</fullName>
    </recommendedName>
</protein>
<dbReference type="EMBL" id="MQUR01000045">
    <property type="protein sequence ID" value="OLZ64009.1"/>
    <property type="molecule type" value="Genomic_DNA"/>
</dbReference>
<reference evidence="2 3" key="1">
    <citation type="submission" date="2016-01" db="EMBL/GenBank/DDBJ databases">
        <title>Streptomyces amritsarensis strain MTCC 11845 genome sequencing and assembly.</title>
        <authorList>
            <person name="Sharma D."/>
            <person name="Nair G.R."/>
            <person name="Kaur G."/>
            <person name="Manhas R.K."/>
            <person name="Mayilraj S."/>
        </authorList>
    </citation>
    <scope>NUCLEOTIDE SEQUENCE [LARGE SCALE GENOMIC DNA]</scope>
    <source>
        <strain evidence="2 3">MTCC 11845</strain>
    </source>
</reference>
<keyword evidence="3" id="KW-1185">Reference proteome</keyword>
<name>A0ABX3FZZ2_9ACTN</name>
<evidence type="ECO:0000256" key="1">
    <source>
        <dbReference type="SAM" id="Phobius"/>
    </source>
</evidence>
<feature type="transmembrane region" description="Helical" evidence="1">
    <location>
        <begin position="44"/>
        <end position="62"/>
    </location>
</feature>
<proteinExistence type="predicted"/>
<organism evidence="2 3">
    <name type="scientific">Streptomyces amritsarensis</name>
    <dbReference type="NCBI Taxonomy" id="681158"/>
    <lineage>
        <taxon>Bacteria</taxon>
        <taxon>Bacillati</taxon>
        <taxon>Actinomycetota</taxon>
        <taxon>Actinomycetes</taxon>
        <taxon>Kitasatosporales</taxon>
        <taxon>Streptomycetaceae</taxon>
        <taxon>Streptomyces</taxon>
    </lineage>
</organism>
<dbReference type="RefSeq" id="WP_076044980.1">
    <property type="nucleotide sequence ID" value="NZ_MQUR01000045.1"/>
</dbReference>
<dbReference type="Proteomes" id="UP000187151">
    <property type="component" value="Unassembled WGS sequence"/>
</dbReference>